<evidence type="ECO:0000313" key="6">
    <source>
        <dbReference type="Proteomes" id="UP000279911"/>
    </source>
</evidence>
<evidence type="ECO:0000256" key="2">
    <source>
        <dbReference type="ARBA" id="ARBA00022679"/>
    </source>
</evidence>
<reference evidence="6" key="1">
    <citation type="submission" date="2018-12" db="EMBL/GenBank/DDBJ databases">
        <title>Bacillus chawlae sp. nov., Bacillus glennii sp. nov., and Bacillus saganii sp. nov. Isolated from the Vehicle Assembly Building at Kennedy Space Center where the Viking Spacecraft were Assembled.</title>
        <authorList>
            <person name="Seuylemezian A."/>
            <person name="Vaishampayan P."/>
        </authorList>
    </citation>
    <scope>NUCLEOTIDE SEQUENCE [LARGE SCALE GENOMIC DNA]</scope>
    <source>
        <strain evidence="6">DSM 13966</strain>
    </source>
</reference>
<dbReference type="AlphaFoldDB" id="A0A427TRI2"/>
<gene>
    <name evidence="5" type="ORF">EJA10_13510</name>
</gene>
<keyword evidence="3 5" id="KW-0418">Kinase</keyword>
<dbReference type="PROSITE" id="PS00584">
    <property type="entry name" value="PFKB_KINASES_2"/>
    <property type="match status" value="1"/>
</dbReference>
<evidence type="ECO:0000256" key="3">
    <source>
        <dbReference type="ARBA" id="ARBA00022777"/>
    </source>
</evidence>
<proteinExistence type="inferred from homology"/>
<evidence type="ECO:0000259" key="4">
    <source>
        <dbReference type="Pfam" id="PF00294"/>
    </source>
</evidence>
<protein>
    <submittedName>
        <fullName evidence="5">Carbohydrate kinase</fullName>
    </submittedName>
</protein>
<dbReference type="PANTHER" id="PTHR43085:SF54">
    <property type="entry name" value="PUTATIVE-RELATED"/>
    <property type="match status" value="1"/>
</dbReference>
<dbReference type="Gene3D" id="3.40.1190.20">
    <property type="match status" value="1"/>
</dbReference>
<evidence type="ECO:0000313" key="5">
    <source>
        <dbReference type="EMBL" id="RSD26861.1"/>
    </source>
</evidence>
<comment type="similarity">
    <text evidence="1">Belongs to the carbohydrate kinase PfkB family.</text>
</comment>
<dbReference type="InterPro" id="IPR002173">
    <property type="entry name" value="Carboh/pur_kinase_PfkB_CS"/>
</dbReference>
<comment type="caution">
    <text evidence="5">The sequence shown here is derived from an EMBL/GenBank/DDBJ whole genome shotgun (WGS) entry which is preliminary data.</text>
</comment>
<organism evidence="5 6">
    <name type="scientific">Mesobacillus subterraneus</name>
    <dbReference type="NCBI Taxonomy" id="285983"/>
    <lineage>
        <taxon>Bacteria</taxon>
        <taxon>Bacillati</taxon>
        <taxon>Bacillota</taxon>
        <taxon>Bacilli</taxon>
        <taxon>Bacillales</taxon>
        <taxon>Bacillaceae</taxon>
        <taxon>Mesobacillus</taxon>
    </lineage>
</organism>
<dbReference type="PROSITE" id="PS00583">
    <property type="entry name" value="PFKB_KINASES_1"/>
    <property type="match status" value="1"/>
</dbReference>
<dbReference type="Pfam" id="PF00294">
    <property type="entry name" value="PfkB"/>
    <property type="match status" value="1"/>
</dbReference>
<dbReference type="Proteomes" id="UP000279911">
    <property type="component" value="Unassembled WGS sequence"/>
</dbReference>
<dbReference type="CDD" id="cd01167">
    <property type="entry name" value="bac_FRK"/>
    <property type="match status" value="1"/>
</dbReference>
<dbReference type="RefSeq" id="WP_125480520.1">
    <property type="nucleotide sequence ID" value="NZ_RSFW01000014.1"/>
</dbReference>
<dbReference type="GO" id="GO:0016301">
    <property type="term" value="F:kinase activity"/>
    <property type="evidence" value="ECO:0007669"/>
    <property type="project" value="UniProtKB-KW"/>
</dbReference>
<dbReference type="InterPro" id="IPR029056">
    <property type="entry name" value="Ribokinase-like"/>
</dbReference>
<feature type="domain" description="Carbohydrate kinase PfkB" evidence="4">
    <location>
        <begin position="1"/>
        <end position="312"/>
    </location>
</feature>
<sequence>MTKLYSIGEVLIDFIPQQKGAALKDVVSFERAPGGAPANVAAAVAKFGHRASMITKLGEDAFGDFLVEQLEQAGVETDKILRTKEANTSLAFVSLKENGERDFSFYRKPSADLLFTEGDVKADWFGEGDILHFCSVDLVDSPMKQAHKQAISLMTENGGLISFDPNVRLPLWDDPEECRRAIHEFLPKAHIVKISDEELEFITGISEIEDAISSLFTGDVQSVIYTKGAKGADLYVKEAKWESSGYKVDVQDTTGAGDAFIGGFLYKLLEAGANPDNLLEVLKEKQAEILQFANASGALTAAGKGAISALPEKKQVLNLINEYRKALS</sequence>
<dbReference type="SUPFAM" id="SSF53613">
    <property type="entry name" value="Ribokinase-like"/>
    <property type="match status" value="1"/>
</dbReference>
<dbReference type="InterPro" id="IPR011611">
    <property type="entry name" value="PfkB_dom"/>
</dbReference>
<dbReference type="PANTHER" id="PTHR43085">
    <property type="entry name" value="HEXOKINASE FAMILY MEMBER"/>
    <property type="match status" value="1"/>
</dbReference>
<dbReference type="InterPro" id="IPR050306">
    <property type="entry name" value="PfkB_Carbo_kinase"/>
</dbReference>
<accession>A0A427TRI2</accession>
<evidence type="ECO:0000256" key="1">
    <source>
        <dbReference type="ARBA" id="ARBA00010688"/>
    </source>
</evidence>
<name>A0A427TRI2_9BACI</name>
<dbReference type="EMBL" id="RSFW01000014">
    <property type="protein sequence ID" value="RSD26861.1"/>
    <property type="molecule type" value="Genomic_DNA"/>
</dbReference>
<keyword evidence="2" id="KW-0808">Transferase</keyword>
<dbReference type="OrthoDB" id="9813569at2"/>